<evidence type="ECO:0000259" key="2">
    <source>
        <dbReference type="Pfam" id="PF07883"/>
    </source>
</evidence>
<feature type="domain" description="Cupin type-2" evidence="2">
    <location>
        <begin position="45"/>
        <end position="116"/>
    </location>
</feature>
<dbReference type="Proteomes" id="UP000029738">
    <property type="component" value="Unassembled WGS sequence"/>
</dbReference>
<dbReference type="PANTHER" id="PTHR35848:SF9">
    <property type="entry name" value="SLL1358 PROTEIN"/>
    <property type="match status" value="1"/>
</dbReference>
<reference evidence="3" key="2">
    <citation type="submission" date="2019-11" db="EMBL/GenBank/DDBJ databases">
        <title>Improved Assembly of Tolypothrix boutellei genome.</title>
        <authorList>
            <person name="Sarangi A.N."/>
            <person name="Mukherjee M."/>
            <person name="Ghosh S."/>
            <person name="Singh D."/>
            <person name="Das A."/>
            <person name="Kant S."/>
            <person name="Prusty A."/>
            <person name="Tripathy S."/>
        </authorList>
    </citation>
    <scope>NUCLEOTIDE SEQUENCE</scope>
    <source>
        <strain evidence="3">VB521301</strain>
    </source>
</reference>
<dbReference type="PANTHER" id="PTHR35848">
    <property type="entry name" value="OXALATE-BINDING PROTEIN"/>
    <property type="match status" value="1"/>
</dbReference>
<dbReference type="InterPro" id="IPR051610">
    <property type="entry name" value="GPI/OXD"/>
</dbReference>
<organism evidence="4">
    <name type="scientific">Tolypothrix bouteillei VB521301</name>
    <dbReference type="NCBI Taxonomy" id="1479485"/>
    <lineage>
        <taxon>Bacteria</taxon>
        <taxon>Bacillati</taxon>
        <taxon>Cyanobacteriota</taxon>
        <taxon>Cyanophyceae</taxon>
        <taxon>Nostocales</taxon>
        <taxon>Tolypothrichaceae</taxon>
        <taxon>Tolypothrix</taxon>
    </lineage>
</organism>
<keyword evidence="1" id="KW-0479">Metal-binding</keyword>
<dbReference type="OrthoDB" id="116921at2"/>
<keyword evidence="5" id="KW-1185">Reference proteome</keyword>
<accession>A0A0C1R8A1</accession>
<dbReference type="InterPro" id="IPR014710">
    <property type="entry name" value="RmlC-like_jellyroll"/>
</dbReference>
<dbReference type="CDD" id="cd02224">
    <property type="entry name" value="cupin_SPO2919-like"/>
    <property type="match status" value="1"/>
</dbReference>
<evidence type="ECO:0000313" key="3">
    <source>
        <dbReference type="EMBL" id="KAF3883815.1"/>
    </source>
</evidence>
<protein>
    <submittedName>
        <fullName evidence="3 4">Cupin</fullName>
    </submittedName>
</protein>
<dbReference type="STRING" id="1479485.DA73_0228380"/>
<dbReference type="GO" id="GO:0046872">
    <property type="term" value="F:metal ion binding"/>
    <property type="evidence" value="ECO:0007669"/>
    <property type="project" value="UniProtKB-KW"/>
</dbReference>
<name>A0A0C1R8A1_9CYAN</name>
<dbReference type="RefSeq" id="WP_038090246.1">
    <property type="nucleotide sequence ID" value="NZ_JHEG04000002.1"/>
</dbReference>
<evidence type="ECO:0000313" key="4">
    <source>
        <dbReference type="EMBL" id="KIE08485.1"/>
    </source>
</evidence>
<dbReference type="SUPFAM" id="SSF51182">
    <property type="entry name" value="RmlC-like cupins"/>
    <property type="match status" value="1"/>
</dbReference>
<comment type="caution">
    <text evidence="4">The sequence shown here is derived from an EMBL/GenBank/DDBJ whole genome shotgun (WGS) entry which is preliminary data.</text>
</comment>
<reference evidence="4" key="1">
    <citation type="journal article" date="2015" name="Genome Announc.">
        <title>Draft Genome Sequence of Tolypothrix boutellei Strain VB521301.</title>
        <authorList>
            <person name="Chandrababunaidu M.M."/>
            <person name="Singh D."/>
            <person name="Sen D."/>
            <person name="Bhan S."/>
            <person name="Das S."/>
            <person name="Gupta A."/>
            <person name="Adhikary S.P."/>
            <person name="Tripathy S."/>
        </authorList>
    </citation>
    <scope>NUCLEOTIDE SEQUENCE</scope>
    <source>
        <strain evidence="4">VB521301</strain>
    </source>
</reference>
<dbReference type="InterPro" id="IPR013096">
    <property type="entry name" value="Cupin_2"/>
</dbReference>
<dbReference type="InterPro" id="IPR011051">
    <property type="entry name" value="RmlC_Cupin_sf"/>
</dbReference>
<dbReference type="Pfam" id="PF07883">
    <property type="entry name" value="Cupin_2"/>
    <property type="match status" value="1"/>
</dbReference>
<dbReference type="Gene3D" id="2.60.120.10">
    <property type="entry name" value="Jelly Rolls"/>
    <property type="match status" value="1"/>
</dbReference>
<dbReference type="EMBL" id="JHEG04000002">
    <property type="protein sequence ID" value="KAF3883815.1"/>
    <property type="molecule type" value="Genomic_DNA"/>
</dbReference>
<gene>
    <name evidence="4" type="ORF">DA73_0228380</name>
    <name evidence="3" type="ORF">DA73_0400039565</name>
</gene>
<evidence type="ECO:0000256" key="1">
    <source>
        <dbReference type="ARBA" id="ARBA00022723"/>
    </source>
</evidence>
<dbReference type="EMBL" id="JHEG02000058">
    <property type="protein sequence ID" value="KIE08485.1"/>
    <property type="molecule type" value="Genomic_DNA"/>
</dbReference>
<dbReference type="AlphaFoldDB" id="A0A0C1R8A1"/>
<evidence type="ECO:0000313" key="5">
    <source>
        <dbReference type="Proteomes" id="UP000029738"/>
    </source>
</evidence>
<sequence>MIIDPTNVPKETGSRYPQQFQEVVAGRIRQRLGNFAGLKNFGVNLVTLEPGSTSALRHWHSHQDEFIYVLDGEIILVTDAGEQRLTPGMAAGFPAGDGNGHHLLNRSSKVAMYLEVGDRTPNDAVTYPDDDLLAQVSPDGKSWIFTHKDGTPY</sequence>
<proteinExistence type="predicted"/>